<accession>A0A380WQW7</accession>
<feature type="domain" description="SnoaL-like" evidence="1">
    <location>
        <begin position="7"/>
        <end position="101"/>
    </location>
</feature>
<evidence type="ECO:0000259" key="1">
    <source>
        <dbReference type="Pfam" id="PF12680"/>
    </source>
</evidence>
<dbReference type="Pfam" id="PF12680">
    <property type="entry name" value="SnoaL_2"/>
    <property type="match status" value="1"/>
</dbReference>
<dbReference type="AlphaFoldDB" id="A0A380WQW7"/>
<dbReference type="CDD" id="cd00531">
    <property type="entry name" value="NTF2_like"/>
    <property type="match status" value="1"/>
</dbReference>
<dbReference type="RefSeq" id="WP_115732663.1">
    <property type="nucleotide sequence ID" value="NZ_BAAAVY010000037.1"/>
</dbReference>
<dbReference type="Proteomes" id="UP000254701">
    <property type="component" value="Unassembled WGS sequence"/>
</dbReference>
<dbReference type="OrthoDB" id="8684708at2"/>
<dbReference type="InterPro" id="IPR032710">
    <property type="entry name" value="NTF2-like_dom_sf"/>
</dbReference>
<name>A0A380WQW7_AMIAI</name>
<evidence type="ECO:0000313" key="2">
    <source>
        <dbReference type="EMBL" id="SUU90706.1"/>
    </source>
</evidence>
<proteinExistence type="predicted"/>
<gene>
    <name evidence="2" type="ORF">NCTC10684_03964</name>
</gene>
<dbReference type="InterPro" id="IPR037401">
    <property type="entry name" value="SnoaL-like"/>
</dbReference>
<reference evidence="2 3" key="1">
    <citation type="submission" date="2018-06" db="EMBL/GenBank/DDBJ databases">
        <authorList>
            <consortium name="Pathogen Informatics"/>
            <person name="Doyle S."/>
        </authorList>
    </citation>
    <scope>NUCLEOTIDE SEQUENCE [LARGE SCALE GENOMIC DNA]</scope>
    <source>
        <strain evidence="2 3">NCTC10684</strain>
    </source>
</reference>
<dbReference type="EMBL" id="UFSM01000001">
    <property type="protein sequence ID" value="SUU90706.1"/>
    <property type="molecule type" value="Genomic_DNA"/>
</dbReference>
<protein>
    <submittedName>
        <fullName evidence="2">SnoaL-like domain</fullName>
    </submittedName>
</protein>
<dbReference type="Gene3D" id="3.10.450.50">
    <property type="match status" value="1"/>
</dbReference>
<evidence type="ECO:0000313" key="3">
    <source>
        <dbReference type="Proteomes" id="UP000254701"/>
    </source>
</evidence>
<organism evidence="2 3">
    <name type="scientific">Aminobacter aminovorans</name>
    <name type="common">Chelatobacter heintzii</name>
    <dbReference type="NCBI Taxonomy" id="83263"/>
    <lineage>
        <taxon>Bacteria</taxon>
        <taxon>Pseudomonadati</taxon>
        <taxon>Pseudomonadota</taxon>
        <taxon>Alphaproteobacteria</taxon>
        <taxon>Hyphomicrobiales</taxon>
        <taxon>Phyllobacteriaceae</taxon>
        <taxon>Aminobacter</taxon>
    </lineage>
</organism>
<sequence length="107" mass="11761">MKLPQAIQAYFEADRMNDREALLACFTSSAAVHDEGRSHSGHDAIGNWWEYAKAMYRHVADPLEALTDEHGTKVIARVTGEFPGSPANLTYVFRLVGDKIAALEIGA</sequence>
<dbReference type="SUPFAM" id="SSF54427">
    <property type="entry name" value="NTF2-like"/>
    <property type="match status" value="1"/>
</dbReference>